<keyword evidence="3" id="KW-1133">Transmembrane helix</keyword>
<comment type="caution">
    <text evidence="6">The sequence shown here is derived from an EMBL/GenBank/DDBJ whole genome shotgun (WGS) entry which is preliminary data.</text>
</comment>
<keyword evidence="2" id="KW-0812">Transmembrane</keyword>
<dbReference type="Pfam" id="PF06803">
    <property type="entry name" value="DUF1232"/>
    <property type="match status" value="1"/>
</dbReference>
<keyword evidence="7" id="KW-1185">Reference proteome</keyword>
<evidence type="ECO:0000256" key="1">
    <source>
        <dbReference type="ARBA" id="ARBA00004127"/>
    </source>
</evidence>
<name>A0ABV6G6I3_9GAMM</name>
<evidence type="ECO:0000256" key="4">
    <source>
        <dbReference type="ARBA" id="ARBA00023136"/>
    </source>
</evidence>
<evidence type="ECO:0000256" key="3">
    <source>
        <dbReference type="ARBA" id="ARBA00022989"/>
    </source>
</evidence>
<dbReference type="RefSeq" id="WP_019951571.1">
    <property type="nucleotide sequence ID" value="NZ_JBHLVX010000056.1"/>
</dbReference>
<evidence type="ECO:0000313" key="7">
    <source>
        <dbReference type="Proteomes" id="UP001589814"/>
    </source>
</evidence>
<proteinExistence type="predicted"/>
<feature type="domain" description="DUF1232" evidence="5">
    <location>
        <begin position="48"/>
        <end position="80"/>
    </location>
</feature>
<organism evidence="6 7">
    <name type="scientific">Kushneria aurantia</name>
    <dbReference type="NCBI Taxonomy" id="504092"/>
    <lineage>
        <taxon>Bacteria</taxon>
        <taxon>Pseudomonadati</taxon>
        <taxon>Pseudomonadota</taxon>
        <taxon>Gammaproteobacteria</taxon>
        <taxon>Oceanospirillales</taxon>
        <taxon>Halomonadaceae</taxon>
        <taxon>Kushneria</taxon>
    </lineage>
</organism>
<dbReference type="InterPro" id="IPR010652">
    <property type="entry name" value="DUF1232"/>
</dbReference>
<evidence type="ECO:0000259" key="5">
    <source>
        <dbReference type="Pfam" id="PF06803"/>
    </source>
</evidence>
<reference evidence="6 7" key="1">
    <citation type="submission" date="2024-09" db="EMBL/GenBank/DDBJ databases">
        <authorList>
            <person name="Sun Q."/>
            <person name="Mori K."/>
        </authorList>
    </citation>
    <scope>NUCLEOTIDE SEQUENCE [LARGE SCALE GENOMIC DNA]</scope>
    <source>
        <strain evidence="6 7">CCM 7415</strain>
    </source>
</reference>
<gene>
    <name evidence="6" type="ORF">ACFFHW_15060</name>
</gene>
<dbReference type="EMBL" id="JBHLVX010000056">
    <property type="protein sequence ID" value="MFC0269288.1"/>
    <property type="molecule type" value="Genomic_DNA"/>
</dbReference>
<evidence type="ECO:0000256" key="2">
    <source>
        <dbReference type="ARBA" id="ARBA00022692"/>
    </source>
</evidence>
<accession>A0ABV6G6I3</accession>
<dbReference type="Proteomes" id="UP001589814">
    <property type="component" value="Unassembled WGS sequence"/>
</dbReference>
<sequence length="107" mass="12713">MKGRLNPIGLIRGRGRVYWRIFKALKTFFPMMRDWWRGAYRPLPRRAVMLMGVCVLYIVSPIDLIPDFLLGWGWLDDVIIGGWLLAKLDEELDDYRQWRQQKNTDSA</sequence>
<comment type="subcellular location">
    <subcellularLocation>
        <location evidence="1">Endomembrane system</location>
        <topology evidence="1">Multi-pass membrane protein</topology>
    </subcellularLocation>
</comment>
<keyword evidence="4" id="KW-0472">Membrane</keyword>
<evidence type="ECO:0000313" key="6">
    <source>
        <dbReference type="EMBL" id="MFC0269288.1"/>
    </source>
</evidence>
<protein>
    <submittedName>
        <fullName evidence="6">YkvA family protein</fullName>
    </submittedName>
</protein>